<reference evidence="1" key="1">
    <citation type="submission" date="2020-03" db="EMBL/GenBank/DDBJ databases">
        <title>A transcriptome and proteome of the tick Rhipicephalus microplus shaped by the genetic composition of its hosts and developmental stage.</title>
        <authorList>
            <person name="Garcia G.R."/>
            <person name="Ribeiro J.M.C."/>
            <person name="Maruyama S.R."/>
            <person name="Gardinasse L.G."/>
            <person name="Nelson K."/>
            <person name="Ferreira B.R."/>
            <person name="Andrade T.G."/>
            <person name="Santos I.K.F.M."/>
        </authorList>
    </citation>
    <scope>NUCLEOTIDE SEQUENCE</scope>
    <source>
        <strain evidence="1">NSGR</strain>
        <tissue evidence="1">Salivary glands</tissue>
    </source>
</reference>
<dbReference type="AlphaFoldDB" id="A0A6G5A3H2"/>
<dbReference type="EMBL" id="GIKN01002437">
    <property type="protein sequence ID" value="NIE44710.1"/>
    <property type="molecule type" value="Transcribed_RNA"/>
</dbReference>
<sequence length="119" mass="13520">MLPLAVRYASFQRGFKLFITLQACLAANRCNIGFECFLEDLPIVFCAKLCNELFRNLNFLGSGNALVAARYPVWPTHTRNTLLNAIVSLQKSCVCTRVTLYDVLPCFPYNFYGVYVDFT</sequence>
<protein>
    <submittedName>
        <fullName evidence="1">Putative secreted protein</fullName>
    </submittedName>
</protein>
<name>A0A6G5A3H2_RHIMP</name>
<accession>A0A6G5A3H2</accession>
<proteinExistence type="predicted"/>
<organism evidence="1">
    <name type="scientific">Rhipicephalus microplus</name>
    <name type="common">Cattle tick</name>
    <name type="synonym">Boophilus microplus</name>
    <dbReference type="NCBI Taxonomy" id="6941"/>
    <lineage>
        <taxon>Eukaryota</taxon>
        <taxon>Metazoa</taxon>
        <taxon>Ecdysozoa</taxon>
        <taxon>Arthropoda</taxon>
        <taxon>Chelicerata</taxon>
        <taxon>Arachnida</taxon>
        <taxon>Acari</taxon>
        <taxon>Parasitiformes</taxon>
        <taxon>Ixodida</taxon>
        <taxon>Ixodoidea</taxon>
        <taxon>Ixodidae</taxon>
        <taxon>Rhipicephalinae</taxon>
        <taxon>Rhipicephalus</taxon>
        <taxon>Boophilus</taxon>
    </lineage>
</organism>
<evidence type="ECO:0000313" key="1">
    <source>
        <dbReference type="EMBL" id="NIE44710.1"/>
    </source>
</evidence>